<dbReference type="EMBL" id="QLZR01000001">
    <property type="protein sequence ID" value="RAZ81293.1"/>
    <property type="molecule type" value="Genomic_DNA"/>
</dbReference>
<keyword evidence="2" id="KW-1185">Reference proteome</keyword>
<sequence>MKVVLQSLMGVTALYGVYTVAALTAGYIQTRNYKPDFEAAWVNAENLPKEVSFGQAPSPFLHGGIFIGALWYIEMH</sequence>
<gene>
    <name evidence="1" type="ORF">DP120_03135</name>
</gene>
<comment type="caution">
    <text evidence="1">The sequence shown here is derived from an EMBL/GenBank/DDBJ whole genome shotgun (WGS) entry which is preliminary data.</text>
</comment>
<proteinExistence type="predicted"/>
<dbReference type="AlphaFoldDB" id="A0A365L7D5"/>
<name>A0A365L7D5_9BACL</name>
<reference evidence="1 2" key="1">
    <citation type="submission" date="2018-06" db="EMBL/GenBank/DDBJ databases">
        <title>The draft genome sequences of strains SCU63 and S1.</title>
        <authorList>
            <person name="Gan L."/>
        </authorList>
    </citation>
    <scope>NUCLEOTIDE SEQUENCE [LARGE SCALE GENOMIC DNA]</scope>
    <source>
        <strain evidence="1 2">SCU63</strain>
    </source>
</reference>
<protein>
    <submittedName>
        <fullName evidence="1">Uncharacterized protein</fullName>
    </submittedName>
</protein>
<dbReference type="RefSeq" id="WP_112221724.1">
    <property type="nucleotide sequence ID" value="NZ_CP196859.1"/>
</dbReference>
<evidence type="ECO:0000313" key="2">
    <source>
        <dbReference type="Proteomes" id="UP000251002"/>
    </source>
</evidence>
<organism evidence="1 2">
    <name type="scientific">Planococcus halotolerans</name>
    <dbReference type="NCBI Taxonomy" id="2233542"/>
    <lineage>
        <taxon>Bacteria</taxon>
        <taxon>Bacillati</taxon>
        <taxon>Bacillota</taxon>
        <taxon>Bacilli</taxon>
        <taxon>Bacillales</taxon>
        <taxon>Caryophanaceae</taxon>
        <taxon>Planococcus</taxon>
    </lineage>
</organism>
<evidence type="ECO:0000313" key="1">
    <source>
        <dbReference type="EMBL" id="RAZ81293.1"/>
    </source>
</evidence>
<accession>A0A365L7D5</accession>
<dbReference type="Proteomes" id="UP000251002">
    <property type="component" value="Unassembled WGS sequence"/>
</dbReference>